<comment type="caution">
    <text evidence="2">The sequence shown here is derived from an EMBL/GenBank/DDBJ whole genome shotgun (WGS) entry which is preliminary data.</text>
</comment>
<sequence length="64" mass="6931">MQADMHNLFPAIGAVNVLRSNYNFTMLPAAKSDFGSSDMRIDARKAQPPIAASGTIAGTYMHME</sequence>
<dbReference type="SUPFAM" id="SSF54060">
    <property type="entry name" value="His-Me finger endonucleases"/>
    <property type="match status" value="1"/>
</dbReference>
<comment type="similarity">
    <text evidence="1">Belongs to the EndA/NucM nuclease family.</text>
</comment>
<evidence type="ECO:0000313" key="3">
    <source>
        <dbReference type="Proteomes" id="UP000654004"/>
    </source>
</evidence>
<dbReference type="Proteomes" id="UP000654004">
    <property type="component" value="Unassembled WGS sequence"/>
</dbReference>
<organism evidence="2 3">
    <name type="scientific">Shewanella ulleungensis</name>
    <dbReference type="NCBI Taxonomy" id="2282699"/>
    <lineage>
        <taxon>Bacteria</taxon>
        <taxon>Pseudomonadati</taxon>
        <taxon>Pseudomonadota</taxon>
        <taxon>Gammaproteobacteria</taxon>
        <taxon>Alteromonadales</taxon>
        <taxon>Shewanellaceae</taxon>
        <taxon>Shewanella</taxon>
    </lineage>
</organism>
<keyword evidence="3" id="KW-1185">Reference proteome</keyword>
<dbReference type="Pfam" id="PF04231">
    <property type="entry name" value="Endonuclease_1"/>
    <property type="match status" value="1"/>
</dbReference>
<evidence type="ECO:0000256" key="1">
    <source>
        <dbReference type="ARBA" id="ARBA00006429"/>
    </source>
</evidence>
<gene>
    <name evidence="2" type="ORF">GCM10009410_03880</name>
</gene>
<dbReference type="InterPro" id="IPR007346">
    <property type="entry name" value="Endonuclease-I"/>
</dbReference>
<dbReference type="EMBL" id="BMQW01000001">
    <property type="protein sequence ID" value="GGP75105.1"/>
    <property type="molecule type" value="Genomic_DNA"/>
</dbReference>
<accession>A0ABQ2QEA2</accession>
<protein>
    <submittedName>
        <fullName evidence="2">Uncharacterized protein</fullName>
    </submittedName>
</protein>
<reference evidence="3" key="1">
    <citation type="journal article" date="2019" name="Int. J. Syst. Evol. Microbiol.">
        <title>The Global Catalogue of Microorganisms (GCM) 10K type strain sequencing project: providing services to taxonomists for standard genome sequencing and annotation.</title>
        <authorList>
            <consortium name="The Broad Institute Genomics Platform"/>
            <consortium name="The Broad Institute Genome Sequencing Center for Infectious Disease"/>
            <person name="Wu L."/>
            <person name="Ma J."/>
        </authorList>
    </citation>
    <scope>NUCLEOTIDE SEQUENCE [LARGE SCALE GENOMIC DNA]</scope>
    <source>
        <strain evidence="3">JCM 32305</strain>
    </source>
</reference>
<name>A0ABQ2QEA2_9GAMM</name>
<dbReference type="InterPro" id="IPR044925">
    <property type="entry name" value="His-Me_finger_sf"/>
</dbReference>
<evidence type="ECO:0000313" key="2">
    <source>
        <dbReference type="EMBL" id="GGP75105.1"/>
    </source>
</evidence>
<proteinExistence type="inferred from homology"/>